<dbReference type="EMBL" id="JAAAID010002547">
    <property type="protein sequence ID" value="KAG0006811.1"/>
    <property type="molecule type" value="Genomic_DNA"/>
</dbReference>
<keyword evidence="2" id="KW-0732">Signal</keyword>
<reference evidence="3" key="1">
    <citation type="journal article" date="2020" name="Fungal Divers.">
        <title>Resolving the Mortierellaceae phylogeny through synthesis of multi-gene phylogenetics and phylogenomics.</title>
        <authorList>
            <person name="Vandepol N."/>
            <person name="Liber J."/>
            <person name="Desiro A."/>
            <person name="Na H."/>
            <person name="Kennedy M."/>
            <person name="Barry K."/>
            <person name="Grigoriev I.V."/>
            <person name="Miller A.N."/>
            <person name="O'Donnell K."/>
            <person name="Stajich J.E."/>
            <person name="Bonito G."/>
        </authorList>
    </citation>
    <scope>NUCLEOTIDE SEQUENCE</scope>
    <source>
        <strain evidence="3">NRRL 2769</strain>
    </source>
</reference>
<accession>A0A9P6MKT9</accession>
<feature type="region of interest" description="Disordered" evidence="1">
    <location>
        <begin position="169"/>
        <end position="214"/>
    </location>
</feature>
<evidence type="ECO:0000313" key="4">
    <source>
        <dbReference type="Proteomes" id="UP000703661"/>
    </source>
</evidence>
<feature type="compositionally biased region" description="Low complexity" evidence="1">
    <location>
        <begin position="186"/>
        <end position="214"/>
    </location>
</feature>
<dbReference type="Proteomes" id="UP000703661">
    <property type="component" value="Unassembled WGS sequence"/>
</dbReference>
<evidence type="ECO:0000256" key="2">
    <source>
        <dbReference type="SAM" id="SignalP"/>
    </source>
</evidence>
<evidence type="ECO:0000256" key="1">
    <source>
        <dbReference type="SAM" id="MobiDB-lite"/>
    </source>
</evidence>
<organism evidence="3 4">
    <name type="scientific">Entomortierella chlamydospora</name>
    <dbReference type="NCBI Taxonomy" id="101097"/>
    <lineage>
        <taxon>Eukaryota</taxon>
        <taxon>Fungi</taxon>
        <taxon>Fungi incertae sedis</taxon>
        <taxon>Mucoromycota</taxon>
        <taxon>Mortierellomycotina</taxon>
        <taxon>Mortierellomycetes</taxon>
        <taxon>Mortierellales</taxon>
        <taxon>Mortierellaceae</taxon>
        <taxon>Entomortierella</taxon>
    </lineage>
</organism>
<evidence type="ECO:0000313" key="3">
    <source>
        <dbReference type="EMBL" id="KAG0006811.1"/>
    </source>
</evidence>
<feature type="chain" id="PRO_5040429725" evidence="2">
    <location>
        <begin position="19"/>
        <end position="293"/>
    </location>
</feature>
<name>A0A9P6MKT9_9FUNG</name>
<feature type="compositionally biased region" description="Polar residues" evidence="1">
    <location>
        <begin position="169"/>
        <end position="185"/>
    </location>
</feature>
<keyword evidence="4" id="KW-1185">Reference proteome</keyword>
<feature type="signal peptide" evidence="2">
    <location>
        <begin position="1"/>
        <end position="18"/>
    </location>
</feature>
<gene>
    <name evidence="3" type="ORF">BGZ80_005129</name>
</gene>
<proteinExistence type="predicted"/>
<protein>
    <submittedName>
        <fullName evidence="3">Uncharacterized protein</fullName>
    </submittedName>
</protein>
<sequence>MILNVVSIAFAFIALGSATSASHPGQIVQIKSASNWCMMMPPNAGGNIAASEDSAVAFCTQKDPDAPNAKIFPEGFIQSAHFGSGKGYVQITGKIDRTRYSLSENDEGGQYDILAPVGSSCAGYNYYVNLIEPHNDIYCIRCCNEKKDCNTGKSTYGCEVVIPGDYSGGSSTATHTAPESPSRSVSTTTSGSLFSSSTGTTDTTATTSNAGSTTTTITSTGTLTTTITSTSTLTTITSTDTLTTIASTDTLTTITTTTTTTTPTEKPNVAVAQRYATGLLGAAVIVAVAMLSV</sequence>
<comment type="caution">
    <text evidence="3">The sequence shown here is derived from an EMBL/GenBank/DDBJ whole genome shotgun (WGS) entry which is preliminary data.</text>
</comment>
<dbReference type="AlphaFoldDB" id="A0A9P6MKT9"/>